<dbReference type="AlphaFoldDB" id="A0A151XGA6"/>
<protein>
    <submittedName>
        <fullName evidence="11">Uncharacterized protein</fullName>
    </submittedName>
</protein>
<evidence type="ECO:0000256" key="1">
    <source>
        <dbReference type="ARBA" id="ARBA00004651"/>
    </source>
</evidence>
<reference evidence="11 12" key="1">
    <citation type="submission" date="2015-09" db="EMBL/GenBank/DDBJ databases">
        <title>Trachymyrmex zeteki WGS genome.</title>
        <authorList>
            <person name="Nygaard S."/>
            <person name="Hu H."/>
            <person name="Boomsma J."/>
            <person name="Zhang G."/>
        </authorList>
    </citation>
    <scope>NUCLEOTIDE SEQUENCE [LARGE SCALE GENOMIC DNA]</scope>
    <source>
        <strain evidence="11">Tzet28-1</strain>
        <tissue evidence="11">Whole body</tissue>
    </source>
</reference>
<organism evidence="11 12">
    <name type="scientific">Mycetomoellerius zeteki</name>
    <dbReference type="NCBI Taxonomy" id="64791"/>
    <lineage>
        <taxon>Eukaryota</taxon>
        <taxon>Metazoa</taxon>
        <taxon>Ecdysozoa</taxon>
        <taxon>Arthropoda</taxon>
        <taxon>Hexapoda</taxon>
        <taxon>Insecta</taxon>
        <taxon>Pterygota</taxon>
        <taxon>Neoptera</taxon>
        <taxon>Endopterygota</taxon>
        <taxon>Hymenoptera</taxon>
        <taxon>Apocrita</taxon>
        <taxon>Aculeata</taxon>
        <taxon>Formicoidea</taxon>
        <taxon>Formicidae</taxon>
        <taxon>Myrmicinae</taxon>
        <taxon>Mycetomoellerius</taxon>
    </lineage>
</organism>
<evidence type="ECO:0000256" key="5">
    <source>
        <dbReference type="ARBA" id="ARBA00022725"/>
    </source>
</evidence>
<keyword evidence="3" id="KW-0716">Sensory transduction</keyword>
<keyword evidence="4 10" id="KW-0812">Transmembrane</keyword>
<evidence type="ECO:0000313" key="11">
    <source>
        <dbReference type="EMBL" id="KYQ59434.1"/>
    </source>
</evidence>
<keyword evidence="7 10" id="KW-0472">Membrane</keyword>
<dbReference type="Pfam" id="PF02949">
    <property type="entry name" value="7tm_6"/>
    <property type="match status" value="1"/>
</dbReference>
<keyword evidence="9" id="KW-0807">Transducer</keyword>
<dbReference type="GO" id="GO:0004984">
    <property type="term" value="F:olfactory receptor activity"/>
    <property type="evidence" value="ECO:0007669"/>
    <property type="project" value="InterPro"/>
</dbReference>
<sequence length="276" mass="32266">MYFLQRKICFSSIFVNISSFCHLFSAPRNNTKSFMLPYRIHPFFDISNTHTYILMYLYLFPMIYFSVCHMAAICLMVILVFHICGELSILAYRIRHIKEYSQTMIVDRIRSFVRIHLKIIWMAKSVDDTFNLILLDELVGTSVVLAISLYYVIMNLDVSEIATCCTFIFFAVIALVILFGYYLIGDQLIQQVLLGGVISNRFVRVTFFTFSTFINCYITIKLVRYHITEATMDFYRVELTTSSHYLTPIVIILGNGETELCNCRLDMRHVMRVHVQ</sequence>
<proteinExistence type="predicted"/>
<dbReference type="GO" id="GO:0007165">
    <property type="term" value="P:signal transduction"/>
    <property type="evidence" value="ECO:0007669"/>
    <property type="project" value="UniProtKB-KW"/>
</dbReference>
<evidence type="ECO:0000313" key="12">
    <source>
        <dbReference type="Proteomes" id="UP000075809"/>
    </source>
</evidence>
<comment type="subcellular location">
    <subcellularLocation>
        <location evidence="1">Cell membrane</location>
        <topology evidence="1">Multi-pass membrane protein</topology>
    </subcellularLocation>
</comment>
<evidence type="ECO:0000256" key="3">
    <source>
        <dbReference type="ARBA" id="ARBA00022606"/>
    </source>
</evidence>
<keyword evidence="2" id="KW-1003">Cell membrane</keyword>
<gene>
    <name evidence="11" type="ORF">ALC60_01419</name>
</gene>
<feature type="transmembrane region" description="Helical" evidence="10">
    <location>
        <begin position="129"/>
        <end position="152"/>
    </location>
</feature>
<dbReference type="Proteomes" id="UP000075809">
    <property type="component" value="Unassembled WGS sequence"/>
</dbReference>
<feature type="transmembrane region" description="Helical" evidence="10">
    <location>
        <begin position="164"/>
        <end position="184"/>
    </location>
</feature>
<evidence type="ECO:0000256" key="4">
    <source>
        <dbReference type="ARBA" id="ARBA00022692"/>
    </source>
</evidence>
<dbReference type="GO" id="GO:0005549">
    <property type="term" value="F:odorant binding"/>
    <property type="evidence" value="ECO:0007669"/>
    <property type="project" value="InterPro"/>
</dbReference>
<evidence type="ECO:0000256" key="10">
    <source>
        <dbReference type="SAM" id="Phobius"/>
    </source>
</evidence>
<evidence type="ECO:0000256" key="2">
    <source>
        <dbReference type="ARBA" id="ARBA00022475"/>
    </source>
</evidence>
<dbReference type="STRING" id="64791.A0A151XGA6"/>
<dbReference type="InterPro" id="IPR004117">
    <property type="entry name" value="7tm6_olfct_rcpt"/>
</dbReference>
<evidence type="ECO:0000256" key="9">
    <source>
        <dbReference type="ARBA" id="ARBA00023224"/>
    </source>
</evidence>
<dbReference type="GO" id="GO:0005886">
    <property type="term" value="C:plasma membrane"/>
    <property type="evidence" value="ECO:0007669"/>
    <property type="project" value="UniProtKB-SubCell"/>
</dbReference>
<dbReference type="EMBL" id="KQ982169">
    <property type="protein sequence ID" value="KYQ59434.1"/>
    <property type="molecule type" value="Genomic_DNA"/>
</dbReference>
<dbReference type="PANTHER" id="PTHR21137">
    <property type="entry name" value="ODORANT RECEPTOR"/>
    <property type="match status" value="1"/>
</dbReference>
<evidence type="ECO:0000256" key="7">
    <source>
        <dbReference type="ARBA" id="ARBA00023136"/>
    </source>
</evidence>
<keyword evidence="8" id="KW-0675">Receptor</keyword>
<evidence type="ECO:0000256" key="6">
    <source>
        <dbReference type="ARBA" id="ARBA00022989"/>
    </source>
</evidence>
<keyword evidence="6 10" id="KW-1133">Transmembrane helix</keyword>
<keyword evidence="5" id="KW-0552">Olfaction</keyword>
<keyword evidence="12" id="KW-1185">Reference proteome</keyword>
<feature type="transmembrane region" description="Helical" evidence="10">
    <location>
        <begin position="204"/>
        <end position="223"/>
    </location>
</feature>
<accession>A0A151XGA6</accession>
<evidence type="ECO:0000256" key="8">
    <source>
        <dbReference type="ARBA" id="ARBA00023170"/>
    </source>
</evidence>
<dbReference type="PANTHER" id="PTHR21137:SF35">
    <property type="entry name" value="ODORANT RECEPTOR 19A-RELATED"/>
    <property type="match status" value="1"/>
</dbReference>
<name>A0A151XGA6_9HYME</name>